<dbReference type="InterPro" id="IPR020449">
    <property type="entry name" value="Tscrpt_reg_AraC-type_HTH"/>
</dbReference>
<reference evidence="9 10" key="2">
    <citation type="journal article" date="2019" name="Nat. Med.">
        <title>A library of human gut bacterial isolates paired with longitudinal multiomics data enables mechanistic microbiome research.</title>
        <authorList>
            <person name="Poyet M."/>
            <person name="Groussin M."/>
            <person name="Gibbons S.M."/>
            <person name="Avila-Pacheco J."/>
            <person name="Jiang X."/>
            <person name="Kearney S.M."/>
            <person name="Perrotta A.R."/>
            <person name="Berdy B."/>
            <person name="Zhao S."/>
            <person name="Lieberman T.D."/>
            <person name="Swanson P.K."/>
            <person name="Smith M."/>
            <person name="Roesemann S."/>
            <person name="Alexander J.E."/>
            <person name="Rich S.A."/>
            <person name="Livny J."/>
            <person name="Vlamakis H."/>
            <person name="Clish C."/>
            <person name="Bullock K."/>
            <person name="Deik A."/>
            <person name="Scott J."/>
            <person name="Pierce K.A."/>
            <person name="Xavier R.J."/>
            <person name="Alm E.J."/>
        </authorList>
    </citation>
    <scope>NUCLEOTIDE SEQUENCE [LARGE SCALE GENOMIC DNA]</scope>
    <source>
        <strain evidence="6 9">BIOML-A7</strain>
        <strain evidence="7 10">BIOML-A8</strain>
    </source>
</reference>
<evidence type="ECO:0000256" key="2">
    <source>
        <dbReference type="ARBA" id="ARBA00023125"/>
    </source>
</evidence>
<evidence type="ECO:0000256" key="3">
    <source>
        <dbReference type="ARBA" id="ARBA00023163"/>
    </source>
</evidence>
<dbReference type="EMBL" id="VVYX01000058">
    <property type="protein sequence ID" value="KAA5412875.1"/>
    <property type="molecule type" value="Genomic_DNA"/>
</dbReference>
<proteinExistence type="predicted"/>
<dbReference type="GO" id="GO:0003700">
    <property type="term" value="F:DNA-binding transcription factor activity"/>
    <property type="evidence" value="ECO:0007669"/>
    <property type="project" value="InterPro"/>
</dbReference>
<dbReference type="PANTHER" id="PTHR43280:SF2">
    <property type="entry name" value="HTH-TYPE TRANSCRIPTIONAL REGULATOR EXSA"/>
    <property type="match status" value="1"/>
</dbReference>
<dbReference type="EMBL" id="VVYW01000008">
    <property type="protein sequence ID" value="KAA5409198.1"/>
    <property type="molecule type" value="Genomic_DNA"/>
</dbReference>
<dbReference type="Proteomes" id="UP000061809">
    <property type="component" value="Chromosome"/>
</dbReference>
<evidence type="ECO:0000313" key="7">
    <source>
        <dbReference type="EMBL" id="KAA5412875.1"/>
    </source>
</evidence>
<evidence type="ECO:0000313" key="9">
    <source>
        <dbReference type="Proteomes" id="UP000325055"/>
    </source>
</evidence>
<dbReference type="EMBL" id="CP012801">
    <property type="protein sequence ID" value="ALJ60892.1"/>
    <property type="molecule type" value="Genomic_DNA"/>
</dbReference>
<dbReference type="PROSITE" id="PS00041">
    <property type="entry name" value="HTH_ARAC_FAMILY_1"/>
    <property type="match status" value="1"/>
</dbReference>
<evidence type="ECO:0000256" key="1">
    <source>
        <dbReference type="ARBA" id="ARBA00023015"/>
    </source>
</evidence>
<evidence type="ECO:0000313" key="8">
    <source>
        <dbReference type="Proteomes" id="UP000061809"/>
    </source>
</evidence>
<sequence>MRAYLIDNPFMNPVTEKLEVIILPSTLYEDITGYITQLLSKTNALSAQMQNQSKYQRIAPNPSEQAFLKQILAAIEKHMDNPDLSMPLLQAEIHISRSMLYRRVKALTGLSPSEFICNVRMKKACSLLSERQYNISEVAYKVGFNDPRYFSQCFKKKFGKAPSTFRRCGIII</sequence>
<feature type="domain" description="HTH araC/xylS-type" evidence="4">
    <location>
        <begin position="69"/>
        <end position="168"/>
    </location>
</feature>
<dbReference type="InterPro" id="IPR018060">
    <property type="entry name" value="HTH_AraC"/>
</dbReference>
<gene>
    <name evidence="5" type="primary">rhaS</name>
    <name evidence="5" type="ORF">BcellWH2_03669</name>
    <name evidence="6" type="ORF">F2Y86_12310</name>
    <name evidence="7" type="ORF">F2Y87_26920</name>
</gene>
<dbReference type="SMART" id="SM00342">
    <property type="entry name" value="HTH_ARAC"/>
    <property type="match status" value="1"/>
</dbReference>
<reference evidence="5 8" key="1">
    <citation type="journal article" date="2015" name="Science">
        <title>Genetic determinants of in vivo fitness and diet responsiveness in multiple human gut Bacteroides.</title>
        <authorList>
            <person name="Wu M."/>
            <person name="McNulty N.P."/>
            <person name="Rodionov D.A."/>
            <person name="Khoroshkin M.S."/>
            <person name="Griffin N.W."/>
            <person name="Cheng J."/>
            <person name="Latreille P."/>
            <person name="Kerstetter R.A."/>
            <person name="Terrapon N."/>
            <person name="Henrissat B."/>
            <person name="Osterman A.L."/>
            <person name="Gordon J.I."/>
        </authorList>
    </citation>
    <scope>NUCLEOTIDE SEQUENCE [LARGE SCALE GENOMIC DNA]</scope>
    <source>
        <strain evidence="5 8">WH2</strain>
    </source>
</reference>
<accession>A0A0P0G381</accession>
<keyword evidence="1" id="KW-0805">Transcription regulation</keyword>
<organism evidence="5 8">
    <name type="scientific">Bacteroides cellulosilyticus</name>
    <dbReference type="NCBI Taxonomy" id="246787"/>
    <lineage>
        <taxon>Bacteria</taxon>
        <taxon>Pseudomonadati</taxon>
        <taxon>Bacteroidota</taxon>
        <taxon>Bacteroidia</taxon>
        <taxon>Bacteroidales</taxon>
        <taxon>Bacteroidaceae</taxon>
        <taxon>Bacteroides</taxon>
    </lineage>
</organism>
<dbReference type="InterPro" id="IPR009057">
    <property type="entry name" value="Homeodomain-like_sf"/>
</dbReference>
<dbReference type="PANTHER" id="PTHR43280">
    <property type="entry name" value="ARAC-FAMILY TRANSCRIPTIONAL REGULATOR"/>
    <property type="match status" value="1"/>
</dbReference>
<dbReference type="RefSeq" id="WP_007209541.1">
    <property type="nucleotide sequence ID" value="NZ_CP012801.1"/>
</dbReference>
<dbReference type="GO" id="GO:0043565">
    <property type="term" value="F:sequence-specific DNA binding"/>
    <property type="evidence" value="ECO:0007669"/>
    <property type="project" value="InterPro"/>
</dbReference>
<dbReference type="PATRIC" id="fig|246787.4.peg.3788"/>
<dbReference type="PRINTS" id="PR00032">
    <property type="entry name" value="HTHARAC"/>
</dbReference>
<keyword evidence="3" id="KW-0804">Transcription</keyword>
<dbReference type="Gene3D" id="1.10.10.60">
    <property type="entry name" value="Homeodomain-like"/>
    <property type="match status" value="1"/>
</dbReference>
<dbReference type="AlphaFoldDB" id="A0A0P0G381"/>
<dbReference type="KEGG" id="bcel:BcellWH2_03669"/>
<dbReference type="Proteomes" id="UP000325055">
    <property type="component" value="Unassembled WGS sequence"/>
</dbReference>
<dbReference type="Pfam" id="PF12833">
    <property type="entry name" value="HTH_18"/>
    <property type="match status" value="1"/>
</dbReference>
<protein>
    <submittedName>
        <fullName evidence="5">HTH-type transcriptional activator RhaS</fullName>
    </submittedName>
    <submittedName>
        <fullName evidence="6">Helix-turn-helix transcriptional regulator</fullName>
    </submittedName>
</protein>
<dbReference type="SUPFAM" id="SSF46689">
    <property type="entry name" value="Homeodomain-like"/>
    <property type="match status" value="1"/>
</dbReference>
<evidence type="ECO:0000313" key="10">
    <source>
        <dbReference type="Proteomes" id="UP000482653"/>
    </source>
</evidence>
<name>A0A0P0G381_9BACE</name>
<dbReference type="InterPro" id="IPR018062">
    <property type="entry name" value="HTH_AraC-typ_CS"/>
</dbReference>
<evidence type="ECO:0000259" key="4">
    <source>
        <dbReference type="PROSITE" id="PS01124"/>
    </source>
</evidence>
<evidence type="ECO:0000313" key="5">
    <source>
        <dbReference type="EMBL" id="ALJ60892.1"/>
    </source>
</evidence>
<keyword evidence="2" id="KW-0238">DNA-binding</keyword>
<dbReference type="Proteomes" id="UP000482653">
    <property type="component" value="Unassembled WGS sequence"/>
</dbReference>
<dbReference type="PROSITE" id="PS01124">
    <property type="entry name" value="HTH_ARAC_FAMILY_2"/>
    <property type="match status" value="1"/>
</dbReference>
<evidence type="ECO:0000313" key="6">
    <source>
        <dbReference type="EMBL" id="KAA5409198.1"/>
    </source>
</evidence>